<name>A0A841GXG0_9BACT</name>
<accession>A0A841GXG0</accession>
<dbReference type="EMBL" id="JACHIA010000004">
    <property type="protein sequence ID" value="MBB6070286.1"/>
    <property type="molecule type" value="Genomic_DNA"/>
</dbReference>
<protein>
    <submittedName>
        <fullName evidence="1">Uncharacterized protein</fullName>
    </submittedName>
</protein>
<dbReference type="AlphaFoldDB" id="A0A841GXG0"/>
<proteinExistence type="predicted"/>
<comment type="caution">
    <text evidence="1">The sequence shown here is derived from an EMBL/GenBank/DDBJ whole genome shotgun (WGS) entry which is preliminary data.</text>
</comment>
<dbReference type="RefSeq" id="WP_170035681.1">
    <property type="nucleotide sequence ID" value="NZ_JABDTL010000001.1"/>
</dbReference>
<evidence type="ECO:0000313" key="1">
    <source>
        <dbReference type="EMBL" id="MBB6070286.1"/>
    </source>
</evidence>
<organism evidence="1 2">
    <name type="scientific">Longimicrobium terrae</name>
    <dbReference type="NCBI Taxonomy" id="1639882"/>
    <lineage>
        <taxon>Bacteria</taxon>
        <taxon>Pseudomonadati</taxon>
        <taxon>Gemmatimonadota</taxon>
        <taxon>Longimicrobiia</taxon>
        <taxon>Longimicrobiales</taxon>
        <taxon>Longimicrobiaceae</taxon>
        <taxon>Longimicrobium</taxon>
    </lineage>
</organism>
<keyword evidence="2" id="KW-1185">Reference proteome</keyword>
<dbReference type="Pfam" id="PF11672">
    <property type="entry name" value="DUF3268"/>
    <property type="match status" value="1"/>
</dbReference>
<evidence type="ECO:0000313" key="2">
    <source>
        <dbReference type="Proteomes" id="UP000582837"/>
    </source>
</evidence>
<reference evidence="1 2" key="1">
    <citation type="submission" date="2020-08" db="EMBL/GenBank/DDBJ databases">
        <title>Genomic Encyclopedia of Type Strains, Phase IV (KMG-IV): sequencing the most valuable type-strain genomes for metagenomic binning, comparative biology and taxonomic classification.</title>
        <authorList>
            <person name="Goeker M."/>
        </authorList>
    </citation>
    <scope>NUCLEOTIDE SEQUENCE [LARGE SCALE GENOMIC DNA]</scope>
    <source>
        <strain evidence="1 2">DSM 29007</strain>
    </source>
</reference>
<gene>
    <name evidence="1" type="ORF">HNQ61_001905</name>
</gene>
<dbReference type="Proteomes" id="UP000582837">
    <property type="component" value="Unassembled WGS sequence"/>
</dbReference>
<sequence>MKPRHRDTGAGRPPSCPYCLRPSRFLASSAPLYHGHDYGPVYVCEPCGAWVGCHRGTERPLGRLANAELRRAKVQAHDAFDRVWRSGDDHPRARGEAYRRLAELLGIEPSQCHIGMMDVEDCRRVVEACTREALTPRPPGRRE</sequence>
<dbReference type="InterPro" id="IPR021686">
    <property type="entry name" value="DUF3268"/>
</dbReference>